<dbReference type="Proteomes" id="UP000799753">
    <property type="component" value="Unassembled WGS sequence"/>
</dbReference>
<evidence type="ECO:0008006" key="3">
    <source>
        <dbReference type="Google" id="ProtNLM"/>
    </source>
</evidence>
<protein>
    <recommendedName>
        <fullName evidence="3">F-box domain-containing protein</fullName>
    </recommendedName>
</protein>
<dbReference type="EMBL" id="MU006806">
    <property type="protein sequence ID" value="KAF2635479.1"/>
    <property type="molecule type" value="Genomic_DNA"/>
</dbReference>
<evidence type="ECO:0000313" key="2">
    <source>
        <dbReference type="Proteomes" id="UP000799753"/>
    </source>
</evidence>
<reference evidence="1" key="1">
    <citation type="journal article" date="2020" name="Stud. Mycol.">
        <title>101 Dothideomycetes genomes: a test case for predicting lifestyles and emergence of pathogens.</title>
        <authorList>
            <person name="Haridas S."/>
            <person name="Albert R."/>
            <person name="Binder M."/>
            <person name="Bloem J."/>
            <person name="Labutti K."/>
            <person name="Salamov A."/>
            <person name="Andreopoulos B."/>
            <person name="Baker S."/>
            <person name="Barry K."/>
            <person name="Bills G."/>
            <person name="Bluhm B."/>
            <person name="Cannon C."/>
            <person name="Castanera R."/>
            <person name="Culley D."/>
            <person name="Daum C."/>
            <person name="Ezra D."/>
            <person name="Gonzalez J."/>
            <person name="Henrissat B."/>
            <person name="Kuo A."/>
            <person name="Liang C."/>
            <person name="Lipzen A."/>
            <person name="Lutzoni F."/>
            <person name="Magnuson J."/>
            <person name="Mondo S."/>
            <person name="Nolan M."/>
            <person name="Ohm R."/>
            <person name="Pangilinan J."/>
            <person name="Park H.-J."/>
            <person name="Ramirez L."/>
            <person name="Alfaro M."/>
            <person name="Sun H."/>
            <person name="Tritt A."/>
            <person name="Yoshinaga Y."/>
            <person name="Zwiers L.-H."/>
            <person name="Turgeon B."/>
            <person name="Goodwin S."/>
            <person name="Spatafora J."/>
            <person name="Crous P."/>
            <person name="Grigoriev I."/>
        </authorList>
    </citation>
    <scope>NUCLEOTIDE SEQUENCE</scope>
    <source>
        <strain evidence="1">CBS 473.64</strain>
    </source>
</reference>
<gene>
    <name evidence="1" type="ORF">P280DRAFT_511132</name>
</gene>
<sequence>MDSLPPEIISEIVEAANDSSPKLSAYASISKTWQDAVERRTFRSLEFNMTEIDTFGLLFVSTNVCRARFITRILVRFSDRSDEDFTANVARSVSKLLCILADMAKRASDLPPVELYFLVDDNSNDGSLDLVLPDDPSSAPQVSSFVFDPRETLCDFRRYSSVFKLLPMFPMMKKVRLMFADYLRDAPEKRREERQEFGDSFCNFDLASIQALDLFMYHRSPSDEDERPIDLIPREGIQFDAFVRIFHHMDKFSSVKVIHLRGPITIGVDIFSHLPNLPALSDFHLSFTACTADGRWFFTRDDSLFPVKDIESDDEDDVSIHNYSIYLSEEEDTRNYFRTLPNPETIPPFLLAASQFVGKSPKLCKFILCYCEFEGGGWTPKWNEEGMERYFELWFVRQGTPRTVAGWPKVIADEKYMKWNRLYWRVGKHWRPDDEVVGAWNKATGNDTKVFFLNEECWDPMRPGFLEYLGDLEDELVK</sequence>
<accession>A0A6A6RIY6</accession>
<organism evidence="1 2">
    <name type="scientific">Massarina eburnea CBS 473.64</name>
    <dbReference type="NCBI Taxonomy" id="1395130"/>
    <lineage>
        <taxon>Eukaryota</taxon>
        <taxon>Fungi</taxon>
        <taxon>Dikarya</taxon>
        <taxon>Ascomycota</taxon>
        <taxon>Pezizomycotina</taxon>
        <taxon>Dothideomycetes</taxon>
        <taxon>Pleosporomycetidae</taxon>
        <taxon>Pleosporales</taxon>
        <taxon>Massarineae</taxon>
        <taxon>Massarinaceae</taxon>
        <taxon>Massarina</taxon>
    </lineage>
</organism>
<keyword evidence="2" id="KW-1185">Reference proteome</keyword>
<evidence type="ECO:0000313" key="1">
    <source>
        <dbReference type="EMBL" id="KAF2635479.1"/>
    </source>
</evidence>
<dbReference type="OrthoDB" id="3798941at2759"/>
<dbReference type="AlphaFoldDB" id="A0A6A6RIY6"/>
<proteinExistence type="predicted"/>
<name>A0A6A6RIY6_9PLEO</name>